<dbReference type="InterPro" id="IPR038765">
    <property type="entry name" value="Papain-like_cys_pep_sf"/>
</dbReference>
<protein>
    <recommendedName>
        <fullName evidence="9">Cysteine protease</fullName>
    </recommendedName>
</protein>
<comment type="similarity">
    <text evidence="1">Belongs to the peptidase C1 family.</text>
</comment>
<name>A0A813J4F7_POLGL</name>
<dbReference type="PRINTS" id="PR00705">
    <property type="entry name" value="PAPAIN"/>
</dbReference>
<keyword evidence="2" id="KW-0865">Zymogen</keyword>
<feature type="domain" description="Peptidase C1A papain C-terminal" evidence="5">
    <location>
        <begin position="118"/>
        <end position="330"/>
    </location>
</feature>
<dbReference type="CDD" id="cd02248">
    <property type="entry name" value="Peptidase_C1A"/>
    <property type="match status" value="1"/>
</dbReference>
<dbReference type="Pfam" id="PF00112">
    <property type="entry name" value="Peptidase_C1"/>
    <property type="match status" value="1"/>
</dbReference>
<keyword evidence="4" id="KW-0732">Signal</keyword>
<dbReference type="SUPFAM" id="SSF54001">
    <property type="entry name" value="Cysteine proteinases"/>
    <property type="match status" value="1"/>
</dbReference>
<sequence length="473" mass="50849">MSRTAALIFGAAVALEWRQSAATQDLPALRKDFDKFVVDFGKDYDAADREVRFAAFVENMKYIEDENKKGKSYKVGLNEFSDMTPDEFSMTHFGLLESKPRWGKLQSLGTHRYSNATLPKSVDWRANKAVTDVKNQAQCGSCWAFSATGALEGAWAIATGKLVSLSEQQLMDCSTKQGNQGCGGGLMDAAFKYEVLGPVCTEDSYPYASKTGICKAASCTAAIPKGGVLGFKDVDPLDENALMEAVSQQPVSVAIEADQMAFQLYKGGVLTKTCGSALDHGVLVVGYGTDKGTDYWLVKNSWGPSWGESGYLRMERGLKGSWSQSSVQRLCLAHQTHNLHPCLSDGTFKSTITSNEHANDNALALQIEEAPPCQDDETHASVTGGGSVCAPSCSRKSCPEDVPAGTTAKPRCVLEDSSSGKKYCALTCAGPSASECPTGSKCSMINVVMGICVYPDQETSNVFQVKLEQERSC</sequence>
<dbReference type="PROSITE" id="PS00639">
    <property type="entry name" value="THIOL_PROTEASE_HIS"/>
    <property type="match status" value="1"/>
</dbReference>
<dbReference type="Pfam" id="PF08246">
    <property type="entry name" value="Inhibitor_I29"/>
    <property type="match status" value="1"/>
</dbReference>
<evidence type="ECO:0000256" key="4">
    <source>
        <dbReference type="SAM" id="SignalP"/>
    </source>
</evidence>
<dbReference type="InterPro" id="IPR025661">
    <property type="entry name" value="Pept_asp_AS"/>
</dbReference>
<evidence type="ECO:0000313" key="7">
    <source>
        <dbReference type="EMBL" id="CAE8667893.1"/>
    </source>
</evidence>
<accession>A0A813J4F7</accession>
<dbReference type="InterPro" id="IPR000668">
    <property type="entry name" value="Peptidase_C1A_C"/>
</dbReference>
<comment type="caution">
    <text evidence="7">The sequence shown here is derived from an EMBL/GenBank/DDBJ whole genome shotgun (WGS) entry which is preliminary data.</text>
</comment>
<feature type="chain" id="PRO_5032477216" description="Cysteine protease" evidence="4">
    <location>
        <begin position="23"/>
        <end position="473"/>
    </location>
</feature>
<evidence type="ECO:0000313" key="8">
    <source>
        <dbReference type="Proteomes" id="UP000626109"/>
    </source>
</evidence>
<reference evidence="7" key="1">
    <citation type="submission" date="2021-02" db="EMBL/GenBank/DDBJ databases">
        <authorList>
            <person name="Dougan E. K."/>
            <person name="Rhodes N."/>
            <person name="Thang M."/>
            <person name="Chan C."/>
        </authorList>
    </citation>
    <scope>NUCLEOTIDE SEQUENCE</scope>
</reference>
<dbReference type="GO" id="GO:0006508">
    <property type="term" value="P:proteolysis"/>
    <property type="evidence" value="ECO:0007669"/>
    <property type="project" value="InterPro"/>
</dbReference>
<evidence type="ECO:0000256" key="2">
    <source>
        <dbReference type="ARBA" id="ARBA00023145"/>
    </source>
</evidence>
<evidence type="ECO:0000259" key="6">
    <source>
        <dbReference type="SMART" id="SM00848"/>
    </source>
</evidence>
<gene>
    <name evidence="7" type="ORF">PGLA2088_LOCUS16739</name>
</gene>
<evidence type="ECO:0008006" key="9">
    <source>
        <dbReference type="Google" id="ProtNLM"/>
    </source>
</evidence>
<dbReference type="PROSITE" id="PS00139">
    <property type="entry name" value="THIOL_PROTEASE_CYS"/>
    <property type="match status" value="1"/>
</dbReference>
<dbReference type="FunFam" id="3.90.70.10:FF:000039">
    <property type="entry name" value="Cysteine proteinase 2, putative"/>
    <property type="match status" value="1"/>
</dbReference>
<dbReference type="Gene3D" id="3.90.70.10">
    <property type="entry name" value="Cysteine proteinases"/>
    <property type="match status" value="1"/>
</dbReference>
<dbReference type="InterPro" id="IPR025660">
    <property type="entry name" value="Pept_his_AS"/>
</dbReference>
<dbReference type="InterPro" id="IPR013128">
    <property type="entry name" value="Peptidase_C1A"/>
</dbReference>
<feature type="signal peptide" evidence="4">
    <location>
        <begin position="1"/>
        <end position="22"/>
    </location>
</feature>
<keyword evidence="3" id="KW-1015">Disulfide bond</keyword>
<dbReference type="SMART" id="SM00848">
    <property type="entry name" value="Inhibitor_I29"/>
    <property type="match status" value="1"/>
</dbReference>
<evidence type="ECO:0000256" key="3">
    <source>
        <dbReference type="ARBA" id="ARBA00023157"/>
    </source>
</evidence>
<dbReference type="AlphaFoldDB" id="A0A813J4F7"/>
<dbReference type="PROSITE" id="PS00640">
    <property type="entry name" value="THIOL_PROTEASE_ASN"/>
    <property type="match status" value="1"/>
</dbReference>
<feature type="domain" description="Cathepsin propeptide inhibitor" evidence="6">
    <location>
        <begin position="33"/>
        <end position="88"/>
    </location>
</feature>
<proteinExistence type="inferred from homology"/>
<dbReference type="EMBL" id="CAJNNW010021421">
    <property type="protein sequence ID" value="CAE8667893.1"/>
    <property type="molecule type" value="Genomic_DNA"/>
</dbReference>
<dbReference type="InterPro" id="IPR039417">
    <property type="entry name" value="Peptidase_C1A_papain-like"/>
</dbReference>
<dbReference type="Proteomes" id="UP000626109">
    <property type="component" value="Unassembled WGS sequence"/>
</dbReference>
<dbReference type="PANTHER" id="PTHR12411">
    <property type="entry name" value="CYSTEINE PROTEASE FAMILY C1-RELATED"/>
    <property type="match status" value="1"/>
</dbReference>
<dbReference type="GO" id="GO:0008234">
    <property type="term" value="F:cysteine-type peptidase activity"/>
    <property type="evidence" value="ECO:0007669"/>
    <property type="project" value="InterPro"/>
</dbReference>
<dbReference type="InterPro" id="IPR000169">
    <property type="entry name" value="Pept_cys_AS"/>
</dbReference>
<organism evidence="7 8">
    <name type="scientific">Polarella glacialis</name>
    <name type="common">Dinoflagellate</name>
    <dbReference type="NCBI Taxonomy" id="89957"/>
    <lineage>
        <taxon>Eukaryota</taxon>
        <taxon>Sar</taxon>
        <taxon>Alveolata</taxon>
        <taxon>Dinophyceae</taxon>
        <taxon>Suessiales</taxon>
        <taxon>Suessiaceae</taxon>
        <taxon>Polarella</taxon>
    </lineage>
</organism>
<evidence type="ECO:0000256" key="1">
    <source>
        <dbReference type="ARBA" id="ARBA00008455"/>
    </source>
</evidence>
<dbReference type="SMART" id="SM00645">
    <property type="entry name" value="Pept_C1"/>
    <property type="match status" value="1"/>
</dbReference>
<evidence type="ECO:0000259" key="5">
    <source>
        <dbReference type="SMART" id="SM00645"/>
    </source>
</evidence>
<dbReference type="InterPro" id="IPR013201">
    <property type="entry name" value="Prot_inhib_I29"/>
</dbReference>